<dbReference type="AlphaFoldDB" id="A0A834XFH4"/>
<sequence>MCEGSNNLISSITPFRKDLRVKARVVRLWSLPSNCYKNSPPSNRIEMILCDSQARLLYICRYIGELAI</sequence>
<dbReference type="EMBL" id="JAAIUW010000001">
    <property type="protein sequence ID" value="KAF7844328.1"/>
    <property type="molecule type" value="Genomic_DNA"/>
</dbReference>
<dbReference type="Proteomes" id="UP000634136">
    <property type="component" value="Unassembled WGS sequence"/>
</dbReference>
<name>A0A834XFH4_9FABA</name>
<proteinExistence type="predicted"/>
<accession>A0A834XFH4</accession>
<evidence type="ECO:0000313" key="2">
    <source>
        <dbReference type="Proteomes" id="UP000634136"/>
    </source>
</evidence>
<protein>
    <submittedName>
        <fullName evidence="1">Uncharacterized protein</fullName>
    </submittedName>
</protein>
<comment type="caution">
    <text evidence="1">The sequence shown here is derived from an EMBL/GenBank/DDBJ whole genome shotgun (WGS) entry which is preliminary data.</text>
</comment>
<keyword evidence="2" id="KW-1185">Reference proteome</keyword>
<evidence type="ECO:0000313" key="1">
    <source>
        <dbReference type="EMBL" id="KAF7844328.1"/>
    </source>
</evidence>
<reference evidence="1" key="1">
    <citation type="submission" date="2020-09" db="EMBL/GenBank/DDBJ databases">
        <title>Genome-Enabled Discovery of Anthraquinone Biosynthesis in Senna tora.</title>
        <authorList>
            <person name="Kang S.-H."/>
            <person name="Pandey R.P."/>
            <person name="Lee C.-M."/>
            <person name="Sim J.-S."/>
            <person name="Jeong J.-T."/>
            <person name="Choi B.-S."/>
            <person name="Jung M."/>
            <person name="Ginzburg D."/>
            <person name="Zhao K."/>
            <person name="Won S.Y."/>
            <person name="Oh T.-J."/>
            <person name="Yu Y."/>
            <person name="Kim N.-H."/>
            <person name="Lee O.R."/>
            <person name="Lee T.-H."/>
            <person name="Bashyal P."/>
            <person name="Kim T.-S."/>
            <person name="Lee W.-H."/>
            <person name="Kawkins C."/>
            <person name="Kim C.-K."/>
            <person name="Kim J.S."/>
            <person name="Ahn B.O."/>
            <person name="Rhee S.Y."/>
            <person name="Sohng J.K."/>
        </authorList>
    </citation>
    <scope>NUCLEOTIDE SEQUENCE</scope>
    <source>
        <tissue evidence="1">Leaf</tissue>
    </source>
</reference>
<gene>
    <name evidence="1" type="ORF">G2W53_001233</name>
</gene>
<organism evidence="1 2">
    <name type="scientific">Senna tora</name>
    <dbReference type="NCBI Taxonomy" id="362788"/>
    <lineage>
        <taxon>Eukaryota</taxon>
        <taxon>Viridiplantae</taxon>
        <taxon>Streptophyta</taxon>
        <taxon>Embryophyta</taxon>
        <taxon>Tracheophyta</taxon>
        <taxon>Spermatophyta</taxon>
        <taxon>Magnoliopsida</taxon>
        <taxon>eudicotyledons</taxon>
        <taxon>Gunneridae</taxon>
        <taxon>Pentapetalae</taxon>
        <taxon>rosids</taxon>
        <taxon>fabids</taxon>
        <taxon>Fabales</taxon>
        <taxon>Fabaceae</taxon>
        <taxon>Caesalpinioideae</taxon>
        <taxon>Cassia clade</taxon>
        <taxon>Senna</taxon>
    </lineage>
</organism>